<dbReference type="CDD" id="cd00037">
    <property type="entry name" value="CLECT"/>
    <property type="match status" value="1"/>
</dbReference>
<accession>A0A914C2U5</accession>
<dbReference type="Gene3D" id="3.10.100.10">
    <property type="entry name" value="Mannose-Binding Protein A, subunit A"/>
    <property type="match status" value="1"/>
</dbReference>
<protein>
    <submittedName>
        <fullName evidence="2">C-type lectin domain-containing protein</fullName>
    </submittedName>
</protein>
<reference evidence="2" key="1">
    <citation type="submission" date="2022-11" db="UniProtKB">
        <authorList>
            <consortium name="WormBaseParasite"/>
        </authorList>
    </citation>
    <scope>IDENTIFICATION</scope>
</reference>
<sequence length="134" mass="15351">MISWGSVNGKVQYNLPWDSGAHPYVKYPPVVWFQDIWRQDRTPYLLEEAQLIKRLNGCPLGYHSSVNNWTCYNTYDTPLSFSDAQTACKNSYSNVVTINNAFENTDIRGYASKFTNCDKFYIGLSNLIEIGKMA</sequence>
<dbReference type="InterPro" id="IPR016186">
    <property type="entry name" value="C-type_lectin-like/link_sf"/>
</dbReference>
<dbReference type="SUPFAM" id="SSF56436">
    <property type="entry name" value="C-type lectin-like"/>
    <property type="match status" value="1"/>
</dbReference>
<dbReference type="Proteomes" id="UP000887540">
    <property type="component" value="Unplaced"/>
</dbReference>
<name>A0A914C2U5_9BILA</name>
<evidence type="ECO:0000313" key="2">
    <source>
        <dbReference type="WBParaSite" id="ACRNAN_Path_1617.g6288.t1"/>
    </source>
</evidence>
<proteinExistence type="predicted"/>
<keyword evidence="1" id="KW-1185">Reference proteome</keyword>
<dbReference type="InterPro" id="IPR016187">
    <property type="entry name" value="CTDL_fold"/>
</dbReference>
<organism evidence="1 2">
    <name type="scientific">Acrobeloides nanus</name>
    <dbReference type="NCBI Taxonomy" id="290746"/>
    <lineage>
        <taxon>Eukaryota</taxon>
        <taxon>Metazoa</taxon>
        <taxon>Ecdysozoa</taxon>
        <taxon>Nematoda</taxon>
        <taxon>Chromadorea</taxon>
        <taxon>Rhabditida</taxon>
        <taxon>Tylenchina</taxon>
        <taxon>Cephalobomorpha</taxon>
        <taxon>Cephaloboidea</taxon>
        <taxon>Cephalobidae</taxon>
        <taxon>Acrobeloides</taxon>
    </lineage>
</organism>
<dbReference type="AlphaFoldDB" id="A0A914C2U5"/>
<dbReference type="WBParaSite" id="ACRNAN_Path_1617.g6288.t1">
    <property type="protein sequence ID" value="ACRNAN_Path_1617.g6288.t1"/>
    <property type="gene ID" value="ACRNAN_Path_1617.g6288"/>
</dbReference>
<evidence type="ECO:0000313" key="1">
    <source>
        <dbReference type="Proteomes" id="UP000887540"/>
    </source>
</evidence>